<name>A0A495J5L3_9SPHI</name>
<sequence>MKYVAILFSIYITLLALMPCQDKEDEVAFSFDTTISQTKTCGGHSQKEICPPFCTCNCCSTARYIASMPLTALFTKAVVVNYPAYPTPVVKQQILDIWQPPQIA</sequence>
<keyword evidence="2" id="KW-1185">Reference proteome</keyword>
<dbReference type="Proteomes" id="UP000268007">
    <property type="component" value="Unassembled WGS sequence"/>
</dbReference>
<dbReference type="OrthoDB" id="997115at2"/>
<proteinExistence type="predicted"/>
<reference evidence="1 2" key="1">
    <citation type="submission" date="2018-10" db="EMBL/GenBank/DDBJ databases">
        <title>Genomic Encyclopedia of Archaeal and Bacterial Type Strains, Phase II (KMG-II): from individual species to whole genera.</title>
        <authorList>
            <person name="Goeker M."/>
        </authorList>
    </citation>
    <scope>NUCLEOTIDE SEQUENCE [LARGE SCALE GENOMIC DNA]</scope>
    <source>
        <strain evidence="1 2">DSM 18602</strain>
    </source>
</reference>
<dbReference type="InterPro" id="IPR046601">
    <property type="entry name" value="DUF6660"/>
</dbReference>
<dbReference type="EMBL" id="RBKU01000001">
    <property type="protein sequence ID" value="RKR83664.1"/>
    <property type="molecule type" value="Genomic_DNA"/>
</dbReference>
<dbReference type="RefSeq" id="WP_121199136.1">
    <property type="nucleotide sequence ID" value="NZ_RBKU01000001.1"/>
</dbReference>
<evidence type="ECO:0000313" key="1">
    <source>
        <dbReference type="EMBL" id="RKR83664.1"/>
    </source>
</evidence>
<protein>
    <submittedName>
        <fullName evidence="1">Uncharacterized protein</fullName>
    </submittedName>
</protein>
<organism evidence="1 2">
    <name type="scientific">Mucilaginibacter gracilis</name>
    <dbReference type="NCBI Taxonomy" id="423350"/>
    <lineage>
        <taxon>Bacteria</taxon>
        <taxon>Pseudomonadati</taxon>
        <taxon>Bacteroidota</taxon>
        <taxon>Sphingobacteriia</taxon>
        <taxon>Sphingobacteriales</taxon>
        <taxon>Sphingobacteriaceae</taxon>
        <taxon>Mucilaginibacter</taxon>
    </lineage>
</organism>
<evidence type="ECO:0000313" key="2">
    <source>
        <dbReference type="Proteomes" id="UP000268007"/>
    </source>
</evidence>
<dbReference type="AlphaFoldDB" id="A0A495J5L3"/>
<gene>
    <name evidence="1" type="ORF">BDD43_3878</name>
</gene>
<dbReference type="Pfam" id="PF20365">
    <property type="entry name" value="DUF6660"/>
    <property type="match status" value="1"/>
</dbReference>
<comment type="caution">
    <text evidence="1">The sequence shown here is derived from an EMBL/GenBank/DDBJ whole genome shotgun (WGS) entry which is preliminary data.</text>
</comment>
<accession>A0A495J5L3</accession>